<reference evidence="1" key="1">
    <citation type="submission" date="2023-02" db="EMBL/GenBank/DDBJ databases">
        <title>Tahibacter soli sp. nov. isolated from soil.</title>
        <authorList>
            <person name="Baek J.H."/>
            <person name="Lee J.K."/>
            <person name="Choi D.G."/>
            <person name="Jeon C.O."/>
        </authorList>
    </citation>
    <scope>NUCLEOTIDE SEQUENCE</scope>
    <source>
        <strain evidence="1">BL</strain>
    </source>
</reference>
<comment type="caution">
    <text evidence="1">The sequence shown here is derived from an EMBL/GenBank/DDBJ whole genome shotgun (WGS) entry which is preliminary data.</text>
</comment>
<dbReference type="RefSeq" id="WP_263543681.1">
    <property type="nucleotide sequence ID" value="NZ_JAOVZO020000001.1"/>
</dbReference>
<evidence type="ECO:0000313" key="1">
    <source>
        <dbReference type="EMBL" id="MDC8011297.1"/>
    </source>
</evidence>
<keyword evidence="2" id="KW-1185">Reference proteome</keyword>
<dbReference type="EMBL" id="JAOVZO020000001">
    <property type="protein sequence ID" value="MDC8011297.1"/>
    <property type="molecule type" value="Genomic_DNA"/>
</dbReference>
<accession>A0A9X3YGY6</accession>
<dbReference type="InterPro" id="IPR029069">
    <property type="entry name" value="HotDog_dom_sf"/>
</dbReference>
<organism evidence="1 2">
    <name type="scientific">Tahibacter soli</name>
    <dbReference type="NCBI Taxonomy" id="2983605"/>
    <lineage>
        <taxon>Bacteria</taxon>
        <taxon>Pseudomonadati</taxon>
        <taxon>Pseudomonadota</taxon>
        <taxon>Gammaproteobacteria</taxon>
        <taxon>Lysobacterales</taxon>
        <taxon>Rhodanobacteraceae</taxon>
        <taxon>Tahibacter</taxon>
    </lineage>
</organism>
<protein>
    <submittedName>
        <fullName evidence="1">Hotdog fold domain-containing protein</fullName>
    </submittedName>
</protein>
<dbReference type="InterPro" id="IPR027961">
    <property type="entry name" value="DUF4442"/>
</dbReference>
<dbReference type="SUPFAM" id="SSF54637">
    <property type="entry name" value="Thioesterase/thiol ester dehydrase-isomerase"/>
    <property type="match status" value="1"/>
</dbReference>
<evidence type="ECO:0000313" key="2">
    <source>
        <dbReference type="Proteomes" id="UP001139971"/>
    </source>
</evidence>
<dbReference type="Pfam" id="PF14539">
    <property type="entry name" value="DUF4442"/>
    <property type="match status" value="1"/>
</dbReference>
<dbReference type="Proteomes" id="UP001139971">
    <property type="component" value="Unassembled WGS sequence"/>
</dbReference>
<dbReference type="AlphaFoldDB" id="A0A9X3YGY6"/>
<gene>
    <name evidence="1" type="ORF">OD750_001915</name>
</gene>
<dbReference type="Gene3D" id="3.10.129.10">
    <property type="entry name" value="Hotdog Thioesterase"/>
    <property type="match status" value="1"/>
</dbReference>
<name>A0A9X3YGY6_9GAMM</name>
<sequence>MASQALRLFEKHGKSGFGRWLYSRLICLRAPYFGSIGPTVQMLEPGRCVVTIRHRRRVQNHIGTVHAIALCNMAEMAGGLATDATIPATTRWIPKGMSVRYLKKATGTMTATARVAAVADASVAQDLHAIVEVRDAAGDVVFDADITMWVSPKKG</sequence>
<proteinExistence type="predicted"/>
<dbReference type="CDD" id="cd03443">
    <property type="entry name" value="PaaI_thioesterase"/>
    <property type="match status" value="1"/>
</dbReference>